<reference evidence="1" key="1">
    <citation type="submission" date="2023-07" db="EMBL/GenBank/DDBJ databases">
        <title>Chromosome-level Genome Assembly of Striped Snakehead (Channa striata).</title>
        <authorList>
            <person name="Liu H."/>
        </authorList>
    </citation>
    <scope>NUCLEOTIDE SEQUENCE</scope>
    <source>
        <strain evidence="1">Gz</strain>
        <tissue evidence="1">Muscle</tissue>
    </source>
</reference>
<sequence>MRNHIIGSLHRYNYIKTWQPHLVSGWKEKPDLSKLAWPLMDIAKILEGKEGPGNVQLLEVEEDVYQRMTTHSENDAITLINYLRDGQGDGESKSHPECTAEEIDHYCSLSNRVVLLGKNQRSQSQKSLNVEIISHKISSNTNESPALFQSSAAPSVNPEGLLKNILTSQWDGTRMASEPSMLLGNGSFLDGYTGNKPLIGLFRVVECRSEVGLAYCFLCHCCRIRSNKRDILDHLTSSSHLINYLVETHPEQVEFITAAANDNYQVLQSLAKKIEKEEGRGEVEIVNAPESLCILLTGKSYHWCIKMLYNSRLKKETIKGSSVNSMSIGGKKEKYAVVPSKCAQRMTTKKKKRKVKNTMFKVSLPLTKGAVLLERTPFSEDSLPASCAYSPLFDPDLIPSTVSQTEDFDLDSDIESFAVNHTEYTSKTSKIQVELFNKDAGAGQYMGPEGNFTVTQYKEVDGHFSPSEDTARREKQEFYAERKCSRHWCPQERLGNNLNKELKNEGFQTQHEWLSPAVSHNQHWPSCNSSVGCKVGYTGQWYNAASEKIVDTAVEVLRKEGQKKMRSDAAQQDHTNLVPGCFGHHFSGELVPLDAGRISVYSYLGDSHAQSANTDQEARAAFHGIKRTQQQTYREVTAGHVPTAPQSFMTQPMSYQPVQVDYGVTYDPNYSTGPRKNYYGQFYHASSGEAGGTSQSNSCTPAWQAPAPGAQTDVDYRATALSGVMISGRGNETLPFMHGASHFEFCI</sequence>
<keyword evidence="2" id="KW-1185">Reference proteome</keyword>
<organism evidence="1 2">
    <name type="scientific">Channa striata</name>
    <name type="common">Snakehead murrel</name>
    <name type="synonym">Ophicephalus striatus</name>
    <dbReference type="NCBI Taxonomy" id="64152"/>
    <lineage>
        <taxon>Eukaryota</taxon>
        <taxon>Metazoa</taxon>
        <taxon>Chordata</taxon>
        <taxon>Craniata</taxon>
        <taxon>Vertebrata</taxon>
        <taxon>Euteleostomi</taxon>
        <taxon>Actinopterygii</taxon>
        <taxon>Neopterygii</taxon>
        <taxon>Teleostei</taxon>
        <taxon>Neoteleostei</taxon>
        <taxon>Acanthomorphata</taxon>
        <taxon>Anabantaria</taxon>
        <taxon>Anabantiformes</taxon>
        <taxon>Channoidei</taxon>
        <taxon>Channidae</taxon>
        <taxon>Channa</taxon>
    </lineage>
</organism>
<evidence type="ECO:0000313" key="2">
    <source>
        <dbReference type="Proteomes" id="UP001187415"/>
    </source>
</evidence>
<comment type="caution">
    <text evidence="1">The sequence shown here is derived from an EMBL/GenBank/DDBJ whole genome shotgun (WGS) entry which is preliminary data.</text>
</comment>
<accession>A0AA88SDW1</accession>
<dbReference type="Proteomes" id="UP001187415">
    <property type="component" value="Unassembled WGS sequence"/>
</dbReference>
<dbReference type="AlphaFoldDB" id="A0AA88SDW1"/>
<dbReference type="EMBL" id="JAUPFM010000014">
    <property type="protein sequence ID" value="KAK2830333.1"/>
    <property type="molecule type" value="Genomic_DNA"/>
</dbReference>
<proteinExistence type="predicted"/>
<gene>
    <name evidence="1" type="ORF">Q5P01_018264</name>
</gene>
<protein>
    <submittedName>
        <fullName evidence="1">Uncharacterized protein</fullName>
    </submittedName>
</protein>
<name>A0AA88SDW1_CHASR</name>
<evidence type="ECO:0000313" key="1">
    <source>
        <dbReference type="EMBL" id="KAK2830333.1"/>
    </source>
</evidence>